<dbReference type="SUPFAM" id="SSF47413">
    <property type="entry name" value="lambda repressor-like DNA-binding domains"/>
    <property type="match status" value="1"/>
</dbReference>
<dbReference type="SUPFAM" id="SSF48452">
    <property type="entry name" value="TPR-like"/>
    <property type="match status" value="1"/>
</dbReference>
<dbReference type="PROSITE" id="PS50943">
    <property type="entry name" value="HTH_CROC1"/>
    <property type="match status" value="1"/>
</dbReference>
<gene>
    <name evidence="2" type="ORF">EPA93_02985</name>
</gene>
<evidence type="ECO:0000313" key="2">
    <source>
        <dbReference type="EMBL" id="QBD75012.1"/>
    </source>
</evidence>
<protein>
    <submittedName>
        <fullName evidence="2">Helix-turn-helix domain-containing protein</fullName>
    </submittedName>
</protein>
<dbReference type="InterPro" id="IPR010982">
    <property type="entry name" value="Lambda_DNA-bd_dom_sf"/>
</dbReference>
<evidence type="ECO:0000259" key="1">
    <source>
        <dbReference type="PROSITE" id="PS50943"/>
    </source>
</evidence>
<proteinExistence type="predicted"/>
<evidence type="ECO:0000313" key="3">
    <source>
        <dbReference type="Proteomes" id="UP000290365"/>
    </source>
</evidence>
<dbReference type="AlphaFoldDB" id="A0A4P6JJB9"/>
<dbReference type="Proteomes" id="UP000290365">
    <property type="component" value="Chromosome"/>
</dbReference>
<dbReference type="CDD" id="cd00093">
    <property type="entry name" value="HTH_XRE"/>
    <property type="match status" value="1"/>
</dbReference>
<feature type="domain" description="HTH cro/C1-type" evidence="1">
    <location>
        <begin position="11"/>
        <end position="65"/>
    </location>
</feature>
<name>A0A4P6JJB9_KTERU</name>
<reference evidence="2 3" key="1">
    <citation type="submission" date="2019-01" db="EMBL/GenBank/DDBJ databases">
        <title>Ktedonosporobacter rubrisoli SCAWS-G2.</title>
        <authorList>
            <person name="Huang Y."/>
            <person name="Yan B."/>
        </authorList>
    </citation>
    <scope>NUCLEOTIDE SEQUENCE [LARGE SCALE GENOMIC DNA]</scope>
    <source>
        <strain evidence="2 3">SCAWS-G2</strain>
    </source>
</reference>
<dbReference type="KEGG" id="kbs:EPA93_02985"/>
<organism evidence="2 3">
    <name type="scientific">Ktedonosporobacter rubrisoli</name>
    <dbReference type="NCBI Taxonomy" id="2509675"/>
    <lineage>
        <taxon>Bacteria</taxon>
        <taxon>Bacillati</taxon>
        <taxon>Chloroflexota</taxon>
        <taxon>Ktedonobacteria</taxon>
        <taxon>Ktedonobacterales</taxon>
        <taxon>Ktedonosporobacteraceae</taxon>
        <taxon>Ktedonosporobacter</taxon>
    </lineage>
</organism>
<dbReference type="EMBL" id="CP035758">
    <property type="protein sequence ID" value="QBD75012.1"/>
    <property type="molecule type" value="Genomic_DNA"/>
</dbReference>
<dbReference type="GO" id="GO:0003677">
    <property type="term" value="F:DNA binding"/>
    <property type="evidence" value="ECO:0007669"/>
    <property type="project" value="InterPro"/>
</dbReference>
<dbReference type="RefSeq" id="WP_129885611.1">
    <property type="nucleotide sequence ID" value="NZ_CP035758.1"/>
</dbReference>
<dbReference type="Gene3D" id="1.25.40.10">
    <property type="entry name" value="Tetratricopeptide repeat domain"/>
    <property type="match status" value="1"/>
</dbReference>
<accession>A0A4P6JJB9</accession>
<dbReference type="OrthoDB" id="141540at2"/>
<keyword evidence="3" id="KW-1185">Reference proteome</keyword>
<dbReference type="InterPro" id="IPR001387">
    <property type="entry name" value="Cro/C1-type_HTH"/>
</dbReference>
<dbReference type="InterPro" id="IPR011990">
    <property type="entry name" value="TPR-like_helical_dom_sf"/>
</dbReference>
<sequence>MNGEKKPNIIIRRERQLRGWSQQKVAELVGTSEDVVSRWERGERKPSPFFQEKLCMLYGRSTEELGFIPPSLNMFTATTTQMEDIHVIDERLDQAESIINLSWEAWFASRPKQVVREVTKLLFNLEKTILTPLAAVHKLHAKELIMRGHGLLGGIYLDELQKDAAFYHYSQAHKVAEEIHDINLSPTYFVLIGDVLRRQNDKMVALSYMEQARDQAIRTANMATLGYVLQILAYAYSDIGNEAAFECAISKATDLLAFADEGKDAAKKEFTPFEIYEIQGKANRDLGKPLKAISYLELAEKSLNHTDSMMPRWRALLEISRGQALYDAGEIKSAIDVISKGFILAYQCHSPHQMNRVRKLLKKLESGPDKSFSEVQNLKSLLYETYMRMDNNVI</sequence>
<dbReference type="Gene3D" id="1.10.260.40">
    <property type="entry name" value="lambda repressor-like DNA-binding domains"/>
    <property type="match status" value="1"/>
</dbReference>
<dbReference type="SMART" id="SM00530">
    <property type="entry name" value="HTH_XRE"/>
    <property type="match status" value="1"/>
</dbReference>
<dbReference type="Pfam" id="PF01381">
    <property type="entry name" value="HTH_3"/>
    <property type="match status" value="1"/>
</dbReference>